<evidence type="ECO:0000313" key="2">
    <source>
        <dbReference type="EMBL" id="GEW16379.1"/>
    </source>
</evidence>
<accession>A0A699GT12</accession>
<comment type="caution">
    <text evidence="2">The sequence shown here is derived from an EMBL/GenBank/DDBJ whole genome shotgun (WGS) entry which is preliminary data.</text>
</comment>
<feature type="compositionally biased region" description="Acidic residues" evidence="1">
    <location>
        <begin position="458"/>
        <end position="470"/>
    </location>
</feature>
<reference evidence="2" key="1">
    <citation type="journal article" date="2019" name="Sci. Rep.">
        <title>Draft genome of Tanacetum cinerariifolium, the natural source of mosquito coil.</title>
        <authorList>
            <person name="Yamashiro T."/>
            <person name="Shiraishi A."/>
            <person name="Satake H."/>
            <person name="Nakayama K."/>
        </authorList>
    </citation>
    <scope>NUCLEOTIDE SEQUENCE</scope>
</reference>
<protein>
    <submittedName>
        <fullName evidence="2">Uncharacterized protein</fullName>
    </submittedName>
</protein>
<name>A0A699GT12_TANCI</name>
<proteinExistence type="predicted"/>
<dbReference type="AlphaFoldDB" id="A0A699GT12"/>
<organism evidence="2">
    <name type="scientific">Tanacetum cinerariifolium</name>
    <name type="common">Dalmatian daisy</name>
    <name type="synonym">Chrysanthemum cinerariifolium</name>
    <dbReference type="NCBI Taxonomy" id="118510"/>
    <lineage>
        <taxon>Eukaryota</taxon>
        <taxon>Viridiplantae</taxon>
        <taxon>Streptophyta</taxon>
        <taxon>Embryophyta</taxon>
        <taxon>Tracheophyta</taxon>
        <taxon>Spermatophyta</taxon>
        <taxon>Magnoliopsida</taxon>
        <taxon>eudicotyledons</taxon>
        <taxon>Gunneridae</taxon>
        <taxon>Pentapetalae</taxon>
        <taxon>asterids</taxon>
        <taxon>campanulids</taxon>
        <taxon>Asterales</taxon>
        <taxon>Asteraceae</taxon>
        <taxon>Asteroideae</taxon>
        <taxon>Anthemideae</taxon>
        <taxon>Anthemidinae</taxon>
        <taxon>Tanacetum</taxon>
    </lineage>
</organism>
<sequence>MPGFNSIVRAFASLRHDLGNVEDKILVPKPPKNCARCTRCGYLVDGPNCQGCAIVRQELEENLVTHSPDFQNSFEPSNASTNVLNAPREPYAVKQDHGSFVDKIIFDLNRAPDSPNQFHCFHCKDVLRDGEAYVIFCKRCTCKSCGKDAHVGYNFPSKVPVISNPEPYNNQTIDELQQTLPIFHPTFHYKAESPCTLDSTPTYVDESPNVFNPPPQPPVYPCEFCGNDAYYGHYSTPQAPFIYPEQCYNQDFSFPQDFQIHNNILVVMIVGLLMMLTNQYTVDHPIFNAPNDYLDSQIQLNSTLSKINDQMTSITSLCEMACQVVQKKLEEKQLEEERAAKAKYWKLFVCYDDDDDEERSDSLDDNIIFRHPPFSAITPDEPVLSTEEPDNSLSMRDEHLNTILATESDEFIKSSVENLIPIPSESEGIPEHMCNVPFHDNSPPLDISKDQLEDFFESNEEFSSTDDDSFSVEASPPDSELVNSETKSSSTSLNSLLKETHTFDNSLPEFTTFLKVLFDAKYESDSSDDQSCSDEDVLEKIVSKPLSEEEIIPMKSLRTHDSSLPISSKIDSLLDEFAGELTLLKSISPGIDGTDCDFEEDVRLIEKLLYVYKLLKVKMH</sequence>
<feature type="region of interest" description="Disordered" evidence="1">
    <location>
        <begin position="458"/>
        <end position="489"/>
    </location>
</feature>
<dbReference type="EMBL" id="BKCJ010047487">
    <property type="protein sequence ID" value="GEW16379.1"/>
    <property type="molecule type" value="Genomic_DNA"/>
</dbReference>
<evidence type="ECO:0000256" key="1">
    <source>
        <dbReference type="SAM" id="MobiDB-lite"/>
    </source>
</evidence>
<gene>
    <name evidence="2" type="ORF">Tci_188355</name>
</gene>